<name>A0A4Q2UH13_9BACT</name>
<dbReference type="Proteomes" id="UP000290407">
    <property type="component" value="Unassembled WGS sequence"/>
</dbReference>
<organism evidence="3 4">
    <name type="scientific">Spirosoma sordidisoli</name>
    <dbReference type="NCBI Taxonomy" id="2502893"/>
    <lineage>
        <taxon>Bacteria</taxon>
        <taxon>Pseudomonadati</taxon>
        <taxon>Bacteroidota</taxon>
        <taxon>Cytophagia</taxon>
        <taxon>Cytophagales</taxon>
        <taxon>Cytophagaceae</taxon>
        <taxon>Spirosoma</taxon>
    </lineage>
</organism>
<sequence length="143" mass="16861">MKHALQLLHPLTVRFHEVDSYQIVWHGHYVGYFEEGREAFGRHYGLDYHRLEAEGYLGPIIEVSLDYRKSLRYGDQILVETTFVETSAPKLIFTYRLLRADTRELVCKGRTVQVLLDKEYRALQYAPPPFLMAWKQRWTPASS</sequence>
<dbReference type="PANTHER" id="PTHR31793:SF27">
    <property type="entry name" value="NOVEL THIOESTERASE SUPERFAMILY DOMAIN AND SAPOSIN A-TYPE DOMAIN CONTAINING PROTEIN (0610012H03RIK)"/>
    <property type="match status" value="1"/>
</dbReference>
<dbReference type="CDD" id="cd00586">
    <property type="entry name" value="4HBT"/>
    <property type="match status" value="1"/>
</dbReference>
<dbReference type="PANTHER" id="PTHR31793">
    <property type="entry name" value="4-HYDROXYBENZOYL-COA THIOESTERASE FAMILY MEMBER"/>
    <property type="match status" value="1"/>
</dbReference>
<keyword evidence="4" id="KW-1185">Reference proteome</keyword>
<gene>
    <name evidence="3" type="ORF">EQG79_19030</name>
</gene>
<dbReference type="Gene3D" id="3.10.129.10">
    <property type="entry name" value="Hotdog Thioesterase"/>
    <property type="match status" value="1"/>
</dbReference>
<dbReference type="InterPro" id="IPR029069">
    <property type="entry name" value="HotDog_dom_sf"/>
</dbReference>
<evidence type="ECO:0000256" key="1">
    <source>
        <dbReference type="ARBA" id="ARBA00005953"/>
    </source>
</evidence>
<dbReference type="SUPFAM" id="SSF54637">
    <property type="entry name" value="Thioesterase/thiol ester dehydrase-isomerase"/>
    <property type="match status" value="1"/>
</dbReference>
<accession>A0A4Q2UH13</accession>
<dbReference type="InterPro" id="IPR050563">
    <property type="entry name" value="4-hydroxybenzoyl-CoA_TE"/>
</dbReference>
<dbReference type="RefSeq" id="WP_077919558.1">
    <property type="nucleotide sequence ID" value="NZ_SBLB01000005.1"/>
</dbReference>
<keyword evidence="2" id="KW-0378">Hydrolase</keyword>
<evidence type="ECO:0000256" key="2">
    <source>
        <dbReference type="ARBA" id="ARBA00022801"/>
    </source>
</evidence>
<dbReference type="AlphaFoldDB" id="A0A4Q2UH13"/>
<dbReference type="PIRSF" id="PIRSF003230">
    <property type="entry name" value="YbgC"/>
    <property type="match status" value="1"/>
</dbReference>
<dbReference type="Pfam" id="PF13279">
    <property type="entry name" value="4HBT_2"/>
    <property type="match status" value="1"/>
</dbReference>
<dbReference type="EMBL" id="SBLB01000005">
    <property type="protein sequence ID" value="RYC68454.1"/>
    <property type="molecule type" value="Genomic_DNA"/>
</dbReference>
<evidence type="ECO:0000313" key="3">
    <source>
        <dbReference type="EMBL" id="RYC68454.1"/>
    </source>
</evidence>
<dbReference type="InterPro" id="IPR006684">
    <property type="entry name" value="YbgC/YbaW"/>
</dbReference>
<proteinExistence type="inferred from homology"/>
<evidence type="ECO:0000313" key="4">
    <source>
        <dbReference type="Proteomes" id="UP000290407"/>
    </source>
</evidence>
<dbReference type="GO" id="GO:0047617">
    <property type="term" value="F:fatty acyl-CoA hydrolase activity"/>
    <property type="evidence" value="ECO:0007669"/>
    <property type="project" value="TreeGrafter"/>
</dbReference>
<comment type="caution">
    <text evidence="3">The sequence shown here is derived from an EMBL/GenBank/DDBJ whole genome shotgun (WGS) entry which is preliminary data.</text>
</comment>
<comment type="similarity">
    <text evidence="1">Belongs to the 4-hydroxybenzoyl-CoA thioesterase family.</text>
</comment>
<protein>
    <submittedName>
        <fullName evidence="3">Acyl-CoA thioesterase</fullName>
    </submittedName>
</protein>
<reference evidence="3 4" key="1">
    <citation type="submission" date="2019-01" db="EMBL/GenBank/DDBJ databases">
        <title>Spirosoma flava sp. nov., a propanil-degrading bacterium isolated from herbicide-contaminated soil.</title>
        <authorList>
            <person name="Zhang L."/>
            <person name="Jiang J.-D."/>
        </authorList>
    </citation>
    <scope>NUCLEOTIDE SEQUENCE [LARGE SCALE GENOMIC DNA]</scope>
    <source>
        <strain evidence="3 4">TY50</strain>
    </source>
</reference>
<dbReference type="NCBIfam" id="TIGR00051">
    <property type="entry name" value="YbgC/FadM family acyl-CoA thioesterase"/>
    <property type="match status" value="1"/>
</dbReference>